<accession>A0A6J6D8F6</accession>
<dbReference type="InterPro" id="IPR050515">
    <property type="entry name" value="Beta-lactam/transpept"/>
</dbReference>
<dbReference type="AlphaFoldDB" id="A0A6J6D8F6"/>
<dbReference type="Pfam" id="PF00905">
    <property type="entry name" value="Transpeptidase"/>
    <property type="match status" value="1"/>
</dbReference>
<dbReference type="Gene3D" id="3.40.710.10">
    <property type="entry name" value="DD-peptidase/beta-lactamase superfamily"/>
    <property type="match status" value="1"/>
</dbReference>
<dbReference type="InterPro" id="IPR005311">
    <property type="entry name" value="PBP_dimer"/>
</dbReference>
<dbReference type="PANTHER" id="PTHR30627">
    <property type="entry name" value="PEPTIDOGLYCAN D,D-TRANSPEPTIDASE"/>
    <property type="match status" value="1"/>
</dbReference>
<evidence type="ECO:0000259" key="3">
    <source>
        <dbReference type="Pfam" id="PF00905"/>
    </source>
</evidence>
<evidence type="ECO:0000256" key="2">
    <source>
        <dbReference type="ARBA" id="ARBA00023136"/>
    </source>
</evidence>
<dbReference type="PANTHER" id="PTHR30627:SF1">
    <property type="entry name" value="PEPTIDOGLYCAN D,D-TRANSPEPTIDASE FTSI"/>
    <property type="match status" value="1"/>
</dbReference>
<organism evidence="5">
    <name type="scientific">freshwater metagenome</name>
    <dbReference type="NCBI Taxonomy" id="449393"/>
    <lineage>
        <taxon>unclassified sequences</taxon>
        <taxon>metagenomes</taxon>
        <taxon>ecological metagenomes</taxon>
    </lineage>
</organism>
<dbReference type="SUPFAM" id="SSF56601">
    <property type="entry name" value="beta-lactamase/transpeptidase-like"/>
    <property type="match status" value="1"/>
</dbReference>
<name>A0A6J6D8F6_9ZZZZ</name>
<dbReference type="GO" id="GO:0005886">
    <property type="term" value="C:plasma membrane"/>
    <property type="evidence" value="ECO:0007669"/>
    <property type="project" value="TreeGrafter"/>
</dbReference>
<dbReference type="GO" id="GO:0071555">
    <property type="term" value="P:cell wall organization"/>
    <property type="evidence" value="ECO:0007669"/>
    <property type="project" value="TreeGrafter"/>
</dbReference>
<gene>
    <name evidence="5" type="ORF">UFOPK1684_00022</name>
</gene>
<evidence type="ECO:0000313" key="5">
    <source>
        <dbReference type="EMBL" id="CAB4560241.1"/>
    </source>
</evidence>
<dbReference type="GO" id="GO:0008658">
    <property type="term" value="F:penicillin binding"/>
    <property type="evidence" value="ECO:0007669"/>
    <property type="project" value="InterPro"/>
</dbReference>
<dbReference type="SUPFAM" id="SSF56519">
    <property type="entry name" value="Penicillin binding protein dimerisation domain"/>
    <property type="match status" value="1"/>
</dbReference>
<protein>
    <submittedName>
        <fullName evidence="5">Unannotated protein</fullName>
    </submittedName>
</protein>
<dbReference type="Gene3D" id="3.30.450.330">
    <property type="match status" value="1"/>
</dbReference>
<evidence type="ECO:0000259" key="4">
    <source>
        <dbReference type="Pfam" id="PF03717"/>
    </source>
</evidence>
<dbReference type="InterPro" id="IPR036138">
    <property type="entry name" value="PBP_dimer_sf"/>
</dbReference>
<evidence type="ECO:0000256" key="1">
    <source>
        <dbReference type="ARBA" id="ARBA00004370"/>
    </source>
</evidence>
<feature type="domain" description="Penicillin-binding protein dimerisation" evidence="4">
    <location>
        <begin position="56"/>
        <end position="176"/>
    </location>
</feature>
<dbReference type="InterPro" id="IPR001460">
    <property type="entry name" value="PCN-bd_Tpept"/>
</dbReference>
<proteinExistence type="predicted"/>
<dbReference type="EMBL" id="CAEZTM010000001">
    <property type="protein sequence ID" value="CAB4560241.1"/>
    <property type="molecule type" value="Genomic_DNA"/>
</dbReference>
<keyword evidence="2" id="KW-0472">Membrane</keyword>
<dbReference type="Gene3D" id="3.90.1310.10">
    <property type="entry name" value="Penicillin-binding protein 2a (Domain 2)"/>
    <property type="match status" value="1"/>
</dbReference>
<feature type="domain" description="Penicillin-binding protein transpeptidase" evidence="3">
    <location>
        <begin position="253"/>
        <end position="557"/>
    </location>
</feature>
<reference evidence="5" key="1">
    <citation type="submission" date="2020-05" db="EMBL/GenBank/DDBJ databases">
        <authorList>
            <person name="Chiriac C."/>
            <person name="Salcher M."/>
            <person name="Ghai R."/>
            <person name="Kavagutti S V."/>
        </authorList>
    </citation>
    <scope>NUCLEOTIDE SEQUENCE</scope>
</reference>
<sequence>MSHQRMSGRRGALALATVMAVSLVFVGRLVDVQIVRAAELQEQSLQVRTTSETLWASRGSIVDQFGNDLALDVDRYDISANPSKVGDFRRAGEVVPLAQAVAEIAQVTGANYDEMLSAVSVDPTAQFTYLVKGVTPQAKDALRELDIPWLQIDLIRERIYPFGPVTANLTGMLGRDEPLGGVELSEDECLMAQNGFATYQQGADGVRLPGTTTLVEQPIHGGTAHLTIDSDLQWYVLQQLAEHGGRLQAQQASAIVVRVNDGHILAAADWPTFDPNDFTDAPPEHMGARTFSAPYEPGSIMKSMGVAMLIDAGHTSVSDRIVAPGVYTIGSGRFIKNMHVSDARQLTTAGVLQTSSNTGMAVLGERMPQQQAYDYFRAFGFGEKTAVDFLGESRGVLKTPENYDPFTRFAQLYGQGISVTAVQMAGAYQALANDGVRLPLRLYDGCTTSLGEFIEAPVAEPIQVVSASAARQTVNILETVVTQSALRPVLEIPGYRVAAKTGTAEIASASGYGSERVISLAGMAPAENPEYVVLVSFYKPQTSKVSSAAAPAFTDLMSHVLKHYRVAPSSEPAVVPPLTW</sequence>
<comment type="subcellular location">
    <subcellularLocation>
        <location evidence="1">Membrane</location>
    </subcellularLocation>
</comment>
<dbReference type="InterPro" id="IPR012338">
    <property type="entry name" value="Beta-lactam/transpept-like"/>
</dbReference>
<dbReference type="Pfam" id="PF03717">
    <property type="entry name" value="PBP_dimer"/>
    <property type="match status" value="1"/>
</dbReference>